<dbReference type="Proteomes" id="UP000006671">
    <property type="component" value="Unassembled WGS sequence"/>
</dbReference>
<evidence type="ECO:0000313" key="5">
    <source>
        <dbReference type="Proteomes" id="UP000006671"/>
    </source>
</evidence>
<dbReference type="EMBL" id="GG738882">
    <property type="protein sequence ID" value="EFC42036.1"/>
    <property type="molecule type" value="Genomic_DNA"/>
</dbReference>
<evidence type="ECO:0000256" key="1">
    <source>
        <dbReference type="ARBA" id="ARBA00004141"/>
    </source>
</evidence>
<evidence type="ECO:0000313" key="4">
    <source>
        <dbReference type="EMBL" id="EFC42036.1"/>
    </source>
</evidence>
<protein>
    <submittedName>
        <fullName evidence="4">Predicted protein</fullName>
    </submittedName>
</protein>
<accession>D2VMB9</accession>
<sequence length="134" mass="15051">MKEKNFFSVLWTIVDHEGVSGLMKGSLVRVFDTLSTTFLTSTIRPSIETALGQSSNLIEPSCIVTSSILLYPLRILVRRLQSQTALDEKQSPLAKFSLILKKEGPSSFYSGFPFFILLTFIHHLTQLSIQNTLQ</sequence>
<dbReference type="InParanoid" id="D2VMB9"/>
<dbReference type="VEuPathDB" id="AmoebaDB:NAEGRDRAFT_70079"/>
<name>D2VMB9_NAEGR</name>
<dbReference type="GeneID" id="8862655"/>
<dbReference type="Pfam" id="PF00153">
    <property type="entry name" value="Mito_carr"/>
    <property type="match status" value="1"/>
</dbReference>
<reference evidence="4 5" key="1">
    <citation type="journal article" date="2010" name="Cell">
        <title>The genome of Naegleria gruberi illuminates early eukaryotic versatility.</title>
        <authorList>
            <person name="Fritz-Laylin L.K."/>
            <person name="Prochnik S.E."/>
            <person name="Ginger M.L."/>
            <person name="Dacks J.B."/>
            <person name="Carpenter M.L."/>
            <person name="Field M.C."/>
            <person name="Kuo A."/>
            <person name="Paredez A."/>
            <person name="Chapman J."/>
            <person name="Pham J."/>
            <person name="Shu S."/>
            <person name="Neupane R."/>
            <person name="Cipriano M."/>
            <person name="Mancuso J."/>
            <person name="Tu H."/>
            <person name="Salamov A."/>
            <person name="Lindquist E."/>
            <person name="Shapiro H."/>
            <person name="Lucas S."/>
            <person name="Grigoriev I.V."/>
            <person name="Cande W.Z."/>
            <person name="Fulton C."/>
            <person name="Rokhsar D.S."/>
            <person name="Dawson S.C."/>
        </authorList>
    </citation>
    <scope>NUCLEOTIDE SEQUENCE [LARGE SCALE GENOMIC DNA]</scope>
    <source>
        <strain evidence="4 5">NEG-M</strain>
    </source>
</reference>
<dbReference type="InterPro" id="IPR018108">
    <property type="entry name" value="MCP_transmembrane"/>
</dbReference>
<evidence type="ECO:0000256" key="3">
    <source>
        <dbReference type="ARBA" id="ARBA00023136"/>
    </source>
</evidence>
<evidence type="ECO:0000256" key="2">
    <source>
        <dbReference type="ARBA" id="ARBA00022692"/>
    </source>
</evidence>
<dbReference type="RefSeq" id="XP_002674780.1">
    <property type="nucleotide sequence ID" value="XM_002674734.1"/>
</dbReference>
<keyword evidence="2" id="KW-0812">Transmembrane</keyword>
<dbReference type="KEGG" id="ngr:NAEGRDRAFT_70079"/>
<keyword evidence="3" id="KW-0472">Membrane</keyword>
<dbReference type="SUPFAM" id="SSF103506">
    <property type="entry name" value="Mitochondrial carrier"/>
    <property type="match status" value="1"/>
</dbReference>
<gene>
    <name evidence="4" type="ORF">NAEGRDRAFT_70079</name>
</gene>
<organism evidence="5">
    <name type="scientific">Naegleria gruberi</name>
    <name type="common">Amoeba</name>
    <dbReference type="NCBI Taxonomy" id="5762"/>
    <lineage>
        <taxon>Eukaryota</taxon>
        <taxon>Discoba</taxon>
        <taxon>Heterolobosea</taxon>
        <taxon>Tetramitia</taxon>
        <taxon>Eutetramitia</taxon>
        <taxon>Vahlkampfiidae</taxon>
        <taxon>Naegleria</taxon>
    </lineage>
</organism>
<proteinExistence type="predicted"/>
<dbReference type="AlphaFoldDB" id="D2VMB9"/>
<dbReference type="Gene3D" id="1.50.40.10">
    <property type="entry name" value="Mitochondrial carrier domain"/>
    <property type="match status" value="1"/>
</dbReference>
<dbReference type="InterPro" id="IPR023395">
    <property type="entry name" value="MCP_dom_sf"/>
</dbReference>
<comment type="subcellular location">
    <subcellularLocation>
        <location evidence="1">Membrane</location>
        <topology evidence="1">Multi-pass membrane protein</topology>
    </subcellularLocation>
</comment>
<dbReference type="GO" id="GO:0016020">
    <property type="term" value="C:membrane"/>
    <property type="evidence" value="ECO:0007669"/>
    <property type="project" value="UniProtKB-SubCell"/>
</dbReference>
<keyword evidence="5" id="KW-1185">Reference proteome</keyword>